<dbReference type="Pfam" id="PF10103">
    <property type="entry name" value="Zincin_2"/>
    <property type="match status" value="1"/>
</dbReference>
<proteinExistence type="predicted"/>
<feature type="region of interest" description="Disordered" evidence="1">
    <location>
        <begin position="486"/>
        <end position="509"/>
    </location>
</feature>
<name>A0AA37UTA2_9MICO</name>
<dbReference type="GO" id="GO:0016787">
    <property type="term" value="F:hydrolase activity"/>
    <property type="evidence" value="ECO:0007669"/>
    <property type="project" value="UniProtKB-KW"/>
</dbReference>
<dbReference type="InterPro" id="IPR042271">
    <property type="entry name" value="Zinicin_2_N"/>
</dbReference>
<reference evidence="2 3" key="1">
    <citation type="journal article" date="2014" name="Int. J. Syst. Evol. Microbiol.">
        <title>Complete genome sequence of Corynebacterium casei LMG S-19264T (=DSM 44701T), isolated from a smear-ripened cheese.</title>
        <authorList>
            <consortium name="US DOE Joint Genome Institute (JGI-PGF)"/>
            <person name="Walter F."/>
            <person name="Albersmeier A."/>
            <person name="Kalinowski J."/>
            <person name="Ruckert C."/>
        </authorList>
    </citation>
    <scope>NUCLEOTIDE SEQUENCE [LARGE SCALE GENOMIC DNA]</scope>
    <source>
        <strain evidence="2 3">NBRC 112289</strain>
    </source>
</reference>
<dbReference type="Proteomes" id="UP001157160">
    <property type="component" value="Unassembled WGS sequence"/>
</dbReference>
<dbReference type="NCBIfam" id="TIGR03624">
    <property type="entry name" value="putative hydrolase"/>
    <property type="match status" value="1"/>
</dbReference>
<sequence>MVLLLALSVTADGVLSLLAVAAVPRSRWRSRRAHATTAHPRSIPVHARMHRSNVNGMSDPARPDGPEDEMREMLQRFLAGEGDIDPSKLAGAAGLPSDPASVARLMSQLQAAMNASGDGVNWDLARDQAVQIASRGMVPSIEDEKEALRRALGLAALWLGEATQIGELAGEPRLLSRAEWARETLPVWSQLAEPVANSIADALTRVLQENLPEGMDGMMAGAGKMMRGLGGTLFAMQLGHVVGQLSGEVVSGGDAGIPLLDGQAALLPQNVLEFGRDLGVEVEEVRLYLSVRELAHARLFRHARWLRLHLITAITEYAHGITIDTERLEQLAEGFDPTNTEELQRALSDGRLIPPKSEEQLVALGRLETMLALVEGWVDVVTEQAAQRLPAAGAIAETVRRRRASGGPAESAFATLVGLELRPRRLREAAAMWRAVQDAVGAEGRDELWAHPDVVPTAADIDDPAALVARLTGPAPEPDEFDRALEDLLNGDADGPATPNGDDEGRPQP</sequence>
<dbReference type="EMBL" id="BSUL01000001">
    <property type="protein sequence ID" value="GMA29811.1"/>
    <property type="molecule type" value="Genomic_DNA"/>
</dbReference>
<dbReference type="Gene3D" id="1.20.150.30">
    <property type="entry name" value="Zincin-like metallopeptidase, N-terminal domain"/>
    <property type="match status" value="1"/>
</dbReference>
<evidence type="ECO:0000313" key="3">
    <source>
        <dbReference type="Proteomes" id="UP001157160"/>
    </source>
</evidence>
<dbReference type="PANTHER" id="PTHR39420:SF2">
    <property type="entry name" value="HYDROLASE"/>
    <property type="match status" value="1"/>
</dbReference>
<organism evidence="2 3">
    <name type="scientific">Arenivirga flava</name>
    <dbReference type="NCBI Taxonomy" id="1930060"/>
    <lineage>
        <taxon>Bacteria</taxon>
        <taxon>Bacillati</taxon>
        <taxon>Actinomycetota</taxon>
        <taxon>Actinomycetes</taxon>
        <taxon>Micrococcales</taxon>
        <taxon>Microbacteriaceae</taxon>
        <taxon>Arenivirga</taxon>
    </lineage>
</organism>
<keyword evidence="3" id="KW-1185">Reference proteome</keyword>
<gene>
    <name evidence="2" type="ORF">GCM10025874_30640</name>
</gene>
<dbReference type="PANTHER" id="PTHR39420">
    <property type="match status" value="1"/>
</dbReference>
<keyword evidence="2" id="KW-0378">Hydrolase</keyword>
<evidence type="ECO:0000256" key="1">
    <source>
        <dbReference type="SAM" id="MobiDB-lite"/>
    </source>
</evidence>
<dbReference type="AlphaFoldDB" id="A0AA37UTA2"/>
<dbReference type="InterPro" id="IPR018766">
    <property type="entry name" value="Zinicin_2"/>
</dbReference>
<evidence type="ECO:0000313" key="2">
    <source>
        <dbReference type="EMBL" id="GMA29811.1"/>
    </source>
</evidence>
<dbReference type="SUPFAM" id="SSF55486">
    <property type="entry name" value="Metalloproteases ('zincins'), catalytic domain"/>
    <property type="match status" value="1"/>
</dbReference>
<accession>A0AA37UTA2</accession>
<protein>
    <submittedName>
        <fullName evidence="2">Hydrolase</fullName>
    </submittedName>
</protein>
<comment type="caution">
    <text evidence="2">The sequence shown here is derived from an EMBL/GenBank/DDBJ whole genome shotgun (WGS) entry which is preliminary data.</text>
</comment>